<sequence>MGNCVASSGSNNQIKTKSSGSDQKVLRIIKVDGKVMEYSTSILVKDVLLSFHGFGVGLSKNACQLLSPDYELKAGRTYHLLPLTLPQFGGSQGLKPSLMQKDEIGDNGGSRRVKVVLTKQQLQQLLSMNISLAELISSAKKVRVVVEEEESGGKRTQVSLLPSLLFSSFFLPSGGPVEVRAVVEEECEVADLCTKDGFNLLRQQVRCLDVMLDAPLTEEKEHLDEDVQVERLQLVVDLEGEEPPPDIVPLVAKSLAEVEGSHFEILPSFRYDVLEKVLKFLLQQRFAPQDKKRQMSGIHNS</sequence>
<accession>A0ABD0TZ20</accession>
<evidence type="ECO:0000313" key="1">
    <source>
        <dbReference type="EMBL" id="KAL0904956.1"/>
    </source>
</evidence>
<reference evidence="1 2" key="1">
    <citation type="journal article" date="2024" name="Plant Biotechnol. J.">
        <title>Dendrobium thyrsiflorum genome and its molecular insights into genes involved in important horticultural traits.</title>
        <authorList>
            <person name="Chen B."/>
            <person name="Wang J.Y."/>
            <person name="Zheng P.J."/>
            <person name="Li K.L."/>
            <person name="Liang Y.M."/>
            <person name="Chen X.F."/>
            <person name="Zhang C."/>
            <person name="Zhao X."/>
            <person name="He X."/>
            <person name="Zhang G.Q."/>
            <person name="Liu Z.J."/>
            <person name="Xu Q."/>
        </authorList>
    </citation>
    <scope>NUCLEOTIDE SEQUENCE [LARGE SCALE GENOMIC DNA]</scope>
    <source>
        <strain evidence="1">GZMU011</strain>
    </source>
</reference>
<dbReference type="Pfam" id="PF14009">
    <property type="entry name" value="PADRE"/>
    <property type="match status" value="1"/>
</dbReference>
<proteinExistence type="predicted"/>
<dbReference type="EMBL" id="JANQDX010000019">
    <property type="protein sequence ID" value="KAL0904956.1"/>
    <property type="molecule type" value="Genomic_DNA"/>
</dbReference>
<dbReference type="PANTHER" id="PTHR33148:SF2">
    <property type="entry name" value="DUF4228 DOMAIN-CONTAINING PROTEIN"/>
    <property type="match status" value="1"/>
</dbReference>
<dbReference type="PANTHER" id="PTHR33148">
    <property type="entry name" value="PLASTID MOVEMENT IMPAIRED PROTEIN-RELATED"/>
    <property type="match status" value="1"/>
</dbReference>
<comment type="caution">
    <text evidence="1">The sequence shown here is derived from an EMBL/GenBank/DDBJ whole genome shotgun (WGS) entry which is preliminary data.</text>
</comment>
<dbReference type="InterPro" id="IPR025322">
    <property type="entry name" value="PADRE_dom"/>
</dbReference>
<dbReference type="Proteomes" id="UP001552299">
    <property type="component" value="Unassembled WGS sequence"/>
</dbReference>
<protein>
    <submittedName>
        <fullName evidence="1">Uncharacterized protein</fullName>
    </submittedName>
</protein>
<evidence type="ECO:0000313" key="2">
    <source>
        <dbReference type="Proteomes" id="UP001552299"/>
    </source>
</evidence>
<dbReference type="AlphaFoldDB" id="A0ABD0TZ20"/>
<organism evidence="1 2">
    <name type="scientific">Dendrobium thyrsiflorum</name>
    <name type="common">Pinecone-like raceme dendrobium</name>
    <name type="synonym">Orchid</name>
    <dbReference type="NCBI Taxonomy" id="117978"/>
    <lineage>
        <taxon>Eukaryota</taxon>
        <taxon>Viridiplantae</taxon>
        <taxon>Streptophyta</taxon>
        <taxon>Embryophyta</taxon>
        <taxon>Tracheophyta</taxon>
        <taxon>Spermatophyta</taxon>
        <taxon>Magnoliopsida</taxon>
        <taxon>Liliopsida</taxon>
        <taxon>Asparagales</taxon>
        <taxon>Orchidaceae</taxon>
        <taxon>Epidendroideae</taxon>
        <taxon>Malaxideae</taxon>
        <taxon>Dendrobiinae</taxon>
        <taxon>Dendrobium</taxon>
    </lineage>
</organism>
<name>A0ABD0TZ20_DENTH</name>
<keyword evidence="2" id="KW-1185">Reference proteome</keyword>
<gene>
    <name evidence="1" type="ORF">M5K25_027121</name>
</gene>